<comment type="caution">
    <text evidence="3">The sequence shown here is derived from an EMBL/GenBank/DDBJ whole genome shotgun (WGS) entry which is preliminary data.</text>
</comment>
<dbReference type="SUPFAM" id="SSF63817">
    <property type="entry name" value="Sortase"/>
    <property type="match status" value="1"/>
</dbReference>
<accession>A0A5M9ZLP3</accession>
<dbReference type="Gene3D" id="2.40.260.10">
    <property type="entry name" value="Sortase"/>
    <property type="match status" value="1"/>
</dbReference>
<organism evidence="3 4">
    <name type="scientific">Bifidobacterium myosotis</name>
    <dbReference type="NCBI Taxonomy" id="1630166"/>
    <lineage>
        <taxon>Bacteria</taxon>
        <taxon>Bacillati</taxon>
        <taxon>Actinomycetota</taxon>
        <taxon>Actinomycetes</taxon>
        <taxon>Bifidobacteriales</taxon>
        <taxon>Bifidobacteriaceae</taxon>
        <taxon>Bifidobacterium</taxon>
    </lineage>
</organism>
<sequence>MPAADRRRELEAARDYNRRLADDGAATALARDPWGAGADPSASDATYMGLLDTPADGIMARIRYPRLGIDLPVRHGTGETTLAAGAGHMYGSSLPVGGKGSHTVISAHTGLADRLMFDRLSLGQGRVGDVFYITVLDETLAYRVTSIRTVDPTDTDWVRPDPDRDEATLLTCTPYGVLNKRLLVTGERTTMPVPAPRPEDAPRDPAAWAPYAWIAAVWAAAGLMARPPIRAILRNAKGRKQ</sequence>
<dbReference type="EMBL" id="RZUH01000004">
    <property type="protein sequence ID" value="KAA8828233.1"/>
    <property type="molecule type" value="Genomic_DNA"/>
</dbReference>
<dbReference type="NCBIfam" id="NF033745">
    <property type="entry name" value="class_C_sortase"/>
    <property type="match status" value="1"/>
</dbReference>
<dbReference type="NCBIfam" id="TIGR01076">
    <property type="entry name" value="sortase_fam"/>
    <property type="match status" value="1"/>
</dbReference>
<keyword evidence="1" id="KW-0378">Hydrolase</keyword>
<reference evidence="3 4" key="1">
    <citation type="journal article" date="2019" name="Syst. Appl. Microbiol.">
        <title>Characterization of Bifidobacterium species in feaces of the Egyptian fruit bat: Description of B. vespertilionis sp. nov. and B. rousetti sp. nov.</title>
        <authorList>
            <person name="Modesto M."/>
            <person name="Satti M."/>
            <person name="Watanabe K."/>
            <person name="Puglisi E."/>
            <person name="Morelli L."/>
            <person name="Huang C.-H."/>
            <person name="Liou J.-S."/>
            <person name="Miyashita M."/>
            <person name="Tamura T."/>
            <person name="Saito S."/>
            <person name="Mori K."/>
            <person name="Huang L."/>
            <person name="Sciavilla P."/>
            <person name="Sandri C."/>
            <person name="Spiezio C."/>
            <person name="Vitali F."/>
            <person name="Cavalieri D."/>
            <person name="Perpetuini G."/>
            <person name="Tofalo R."/>
            <person name="Bonetti A."/>
            <person name="Arita M."/>
            <person name="Mattarelli P."/>
        </authorList>
    </citation>
    <scope>NUCLEOTIDE SEQUENCE [LARGE SCALE GENOMIC DNA]</scope>
    <source>
        <strain evidence="3 4">RST17</strain>
    </source>
</reference>
<evidence type="ECO:0000256" key="1">
    <source>
        <dbReference type="ARBA" id="ARBA00022801"/>
    </source>
</evidence>
<evidence type="ECO:0000313" key="3">
    <source>
        <dbReference type="EMBL" id="KAA8828233.1"/>
    </source>
</evidence>
<evidence type="ECO:0000313" key="4">
    <source>
        <dbReference type="Proteomes" id="UP000410049"/>
    </source>
</evidence>
<dbReference type="InterPro" id="IPR023365">
    <property type="entry name" value="Sortase_dom-sf"/>
</dbReference>
<evidence type="ECO:0000256" key="2">
    <source>
        <dbReference type="PIRSR" id="PIRSR605754-1"/>
    </source>
</evidence>
<dbReference type="InterPro" id="IPR005754">
    <property type="entry name" value="Sortase"/>
</dbReference>
<dbReference type="Pfam" id="PF04203">
    <property type="entry name" value="Sortase"/>
    <property type="match status" value="1"/>
</dbReference>
<dbReference type="Proteomes" id="UP000410049">
    <property type="component" value="Unassembled WGS sequence"/>
</dbReference>
<feature type="active site" description="Proton donor/acceptor" evidence="2">
    <location>
        <position position="108"/>
    </location>
</feature>
<gene>
    <name evidence="3" type="ORF">EMO91_07085</name>
</gene>
<dbReference type="AlphaFoldDB" id="A0A5M9ZLP3"/>
<dbReference type="InterPro" id="IPR042002">
    <property type="entry name" value="Sortase_C"/>
</dbReference>
<proteinExistence type="predicted"/>
<dbReference type="CDD" id="cd05827">
    <property type="entry name" value="Sortase_C"/>
    <property type="match status" value="1"/>
</dbReference>
<name>A0A5M9ZLP3_9BIFI</name>
<protein>
    <submittedName>
        <fullName evidence="3">Class C sortase</fullName>
    </submittedName>
</protein>
<feature type="active site" description="Acyl-thioester intermediate" evidence="2">
    <location>
        <position position="172"/>
    </location>
</feature>
<dbReference type="GO" id="GO:0016787">
    <property type="term" value="F:hydrolase activity"/>
    <property type="evidence" value="ECO:0007669"/>
    <property type="project" value="UniProtKB-KW"/>
</dbReference>